<gene>
    <name evidence="1" type="ORF">SAMN04488541_1004178</name>
</gene>
<reference evidence="1 2" key="1">
    <citation type="submission" date="2016-10" db="EMBL/GenBank/DDBJ databases">
        <authorList>
            <person name="de Groot N.N."/>
        </authorList>
    </citation>
    <scope>NUCLEOTIDE SEQUENCE [LARGE SCALE GENOMIC DNA]</scope>
    <source>
        <strain>GEY</strain>
        <strain evidence="2">DSM 9560</strain>
    </source>
</reference>
<dbReference type="AlphaFoldDB" id="A0A1I2CB17"/>
<organism evidence="1 2">
    <name type="scientific">Thermoflexibacter ruber</name>
    <dbReference type="NCBI Taxonomy" id="1003"/>
    <lineage>
        <taxon>Bacteria</taxon>
        <taxon>Pseudomonadati</taxon>
        <taxon>Bacteroidota</taxon>
        <taxon>Cytophagia</taxon>
        <taxon>Cytophagales</taxon>
        <taxon>Thermoflexibacteraceae</taxon>
        <taxon>Thermoflexibacter</taxon>
    </lineage>
</organism>
<sequence length="30" mass="3486">MILDGEPNQKIARYTGLTLEQIEALRKEVR</sequence>
<evidence type="ECO:0000313" key="2">
    <source>
        <dbReference type="Proteomes" id="UP000199513"/>
    </source>
</evidence>
<accession>A0A1I2CB17</accession>
<name>A0A1I2CB17_9BACT</name>
<proteinExistence type="predicted"/>
<protein>
    <submittedName>
        <fullName evidence="1">Uncharacterized protein</fullName>
    </submittedName>
</protein>
<dbReference type="Proteomes" id="UP000199513">
    <property type="component" value="Unassembled WGS sequence"/>
</dbReference>
<evidence type="ECO:0000313" key="1">
    <source>
        <dbReference type="EMBL" id="SFE65365.1"/>
    </source>
</evidence>
<keyword evidence="2" id="KW-1185">Reference proteome</keyword>
<dbReference type="EMBL" id="FONY01000004">
    <property type="protein sequence ID" value="SFE65365.1"/>
    <property type="molecule type" value="Genomic_DNA"/>
</dbReference>